<feature type="region of interest" description="Disordered" evidence="1">
    <location>
        <begin position="30"/>
        <end position="53"/>
    </location>
</feature>
<evidence type="ECO:0000256" key="1">
    <source>
        <dbReference type="SAM" id="MobiDB-lite"/>
    </source>
</evidence>
<dbReference type="Proteomes" id="UP000007755">
    <property type="component" value="Unassembled WGS sequence"/>
</dbReference>
<dbReference type="AlphaFoldDB" id="F4X703"/>
<sequence length="178" mass="19809">MTERLVEAPGDLVVDVIPIKSFFGGSGEFATRRKRRRRRRDEGASAASGWLVTPPCAGGGGRSRCWKVTPDEKPSRRTLILEGLDAPSSTLQRGFNPGDPRNNHPALVHPFACRNLLRMVPSTVWPERDNSASLTSTIANEKDIPIPKGSQRERGNSKRTFSTQVQHYRYRLPSSESK</sequence>
<accession>F4X703</accession>
<dbReference type="InParanoid" id="F4X703"/>
<evidence type="ECO:0000313" key="3">
    <source>
        <dbReference type="Proteomes" id="UP000007755"/>
    </source>
</evidence>
<organism evidence="3">
    <name type="scientific">Acromyrmex echinatior</name>
    <name type="common">Panamanian leafcutter ant</name>
    <name type="synonym">Acromyrmex octospinosus echinatior</name>
    <dbReference type="NCBI Taxonomy" id="103372"/>
    <lineage>
        <taxon>Eukaryota</taxon>
        <taxon>Metazoa</taxon>
        <taxon>Ecdysozoa</taxon>
        <taxon>Arthropoda</taxon>
        <taxon>Hexapoda</taxon>
        <taxon>Insecta</taxon>
        <taxon>Pterygota</taxon>
        <taxon>Neoptera</taxon>
        <taxon>Endopterygota</taxon>
        <taxon>Hymenoptera</taxon>
        <taxon>Apocrita</taxon>
        <taxon>Aculeata</taxon>
        <taxon>Formicoidea</taxon>
        <taxon>Formicidae</taxon>
        <taxon>Myrmicinae</taxon>
        <taxon>Acromyrmex</taxon>
    </lineage>
</organism>
<dbReference type="EMBL" id="GL888828">
    <property type="protein sequence ID" value="EGI57765.1"/>
    <property type="molecule type" value="Genomic_DNA"/>
</dbReference>
<proteinExistence type="predicted"/>
<protein>
    <submittedName>
        <fullName evidence="2">Uncharacterized protein</fullName>
    </submittedName>
</protein>
<gene>
    <name evidence="2" type="ORF">G5I_14293</name>
</gene>
<feature type="region of interest" description="Disordered" evidence="1">
    <location>
        <begin position="127"/>
        <end position="178"/>
    </location>
</feature>
<name>F4X703_ACREC</name>
<keyword evidence="3" id="KW-1185">Reference proteome</keyword>
<evidence type="ECO:0000313" key="2">
    <source>
        <dbReference type="EMBL" id="EGI57765.1"/>
    </source>
</evidence>
<reference evidence="2" key="1">
    <citation type="submission" date="2011-02" db="EMBL/GenBank/DDBJ databases">
        <title>The genome of the leaf-cutting ant Acromyrmex echinatior suggests key adaptations to social evolution and fungus farming.</title>
        <authorList>
            <person name="Nygaard S."/>
            <person name="Zhang G."/>
        </authorList>
    </citation>
    <scope>NUCLEOTIDE SEQUENCE</scope>
</reference>
<feature type="compositionally biased region" description="Basic and acidic residues" evidence="1">
    <location>
        <begin position="140"/>
        <end position="156"/>
    </location>
</feature>